<dbReference type="Gene3D" id="3.40.50.300">
    <property type="entry name" value="P-loop containing nucleotide triphosphate hydrolases"/>
    <property type="match status" value="1"/>
</dbReference>
<dbReference type="GO" id="GO:0005524">
    <property type="term" value="F:ATP binding"/>
    <property type="evidence" value="ECO:0007669"/>
    <property type="project" value="UniProtKB-KW"/>
</dbReference>
<keyword evidence="1" id="KW-0547">Nucleotide-binding</keyword>
<keyword evidence="4" id="KW-0472">Membrane</keyword>
<keyword evidence="4" id="KW-1133">Transmembrane helix</keyword>
<protein>
    <submittedName>
        <fullName evidence="5">Multidrug resistance-associated protein 7</fullName>
    </submittedName>
</protein>
<evidence type="ECO:0000313" key="5">
    <source>
        <dbReference type="EMBL" id="JAA81635.1"/>
    </source>
</evidence>
<evidence type="ECO:0000256" key="2">
    <source>
        <dbReference type="ARBA" id="ARBA00022840"/>
    </source>
</evidence>
<dbReference type="PANTHER" id="PTHR24223:SF330">
    <property type="entry name" value="ATP-BINDING CASSETTE SUB-FAMILY C MEMBER 10"/>
    <property type="match status" value="1"/>
</dbReference>
<dbReference type="AlphaFoldDB" id="S4P529"/>
<name>S4P529_9NEOP</name>
<dbReference type="SUPFAM" id="SSF52540">
    <property type="entry name" value="P-loop containing nucleoside triphosphate hydrolases"/>
    <property type="match status" value="1"/>
</dbReference>
<dbReference type="InterPro" id="IPR050173">
    <property type="entry name" value="ABC_transporter_C-like"/>
</dbReference>
<dbReference type="GO" id="GO:0016020">
    <property type="term" value="C:membrane"/>
    <property type="evidence" value="ECO:0007669"/>
    <property type="project" value="TreeGrafter"/>
</dbReference>
<dbReference type="EMBL" id="GAIX01010925">
    <property type="protein sequence ID" value="JAA81635.1"/>
    <property type="molecule type" value="Transcribed_RNA"/>
</dbReference>
<evidence type="ECO:0000256" key="4">
    <source>
        <dbReference type="SAM" id="Phobius"/>
    </source>
</evidence>
<feature type="non-terminal residue" evidence="5">
    <location>
        <position position="131"/>
    </location>
</feature>
<keyword evidence="2" id="KW-0067">ATP-binding</keyword>
<accession>S4P529</accession>
<feature type="transmembrane region" description="Helical" evidence="4">
    <location>
        <begin position="99"/>
        <end position="125"/>
    </location>
</feature>
<dbReference type="InterPro" id="IPR027417">
    <property type="entry name" value="P-loop_NTPase"/>
</dbReference>
<dbReference type="GO" id="GO:0042626">
    <property type="term" value="F:ATPase-coupled transmembrane transporter activity"/>
    <property type="evidence" value="ECO:0007669"/>
    <property type="project" value="TreeGrafter"/>
</dbReference>
<organism evidence="5">
    <name type="scientific">Pararge aegeria</name>
    <name type="common">speckled wood butterfly</name>
    <dbReference type="NCBI Taxonomy" id="116150"/>
    <lineage>
        <taxon>Eukaryota</taxon>
        <taxon>Metazoa</taxon>
        <taxon>Ecdysozoa</taxon>
        <taxon>Arthropoda</taxon>
        <taxon>Hexapoda</taxon>
        <taxon>Insecta</taxon>
        <taxon>Pterygota</taxon>
        <taxon>Neoptera</taxon>
        <taxon>Endopterygota</taxon>
        <taxon>Lepidoptera</taxon>
        <taxon>Glossata</taxon>
        <taxon>Ditrysia</taxon>
        <taxon>Papilionoidea</taxon>
        <taxon>Nymphalidae</taxon>
        <taxon>Satyrinae</taxon>
        <taxon>Satyrini</taxon>
        <taxon>Parargina</taxon>
        <taxon>Pararge</taxon>
    </lineage>
</organism>
<proteinExistence type="predicted"/>
<evidence type="ECO:0000256" key="1">
    <source>
        <dbReference type="ARBA" id="ARBA00022741"/>
    </source>
</evidence>
<evidence type="ECO:0000256" key="3">
    <source>
        <dbReference type="SAM" id="MobiDB-lite"/>
    </source>
</evidence>
<feature type="compositionally biased region" description="Acidic residues" evidence="3">
    <location>
        <begin position="59"/>
        <end position="71"/>
    </location>
</feature>
<sequence length="131" mass="14583">MQRCILGLLRHTARILVTHSPRHLARAHRVLLMQDGRIVSQGPPETVLNEIEDFLPSETESIGEEIEAQGDADDKQSPDLDVVSQNSLENDESMSEGTVGWWVIGLYLRSVGAFLTMCIVISLILMQLSQN</sequence>
<reference evidence="5" key="1">
    <citation type="journal article" date="2013" name="BMC Genomics">
        <title>Unscrambling butterfly oogenesis.</title>
        <authorList>
            <person name="Carter J.M."/>
            <person name="Baker S.C."/>
            <person name="Pink R."/>
            <person name="Carter D.R."/>
            <person name="Collins A."/>
            <person name="Tomlin J."/>
            <person name="Gibbs M."/>
            <person name="Breuker C.J."/>
        </authorList>
    </citation>
    <scope>NUCLEOTIDE SEQUENCE</scope>
    <source>
        <tissue evidence="5">Ovary</tissue>
    </source>
</reference>
<keyword evidence="4" id="KW-0812">Transmembrane</keyword>
<reference evidence="5" key="2">
    <citation type="submission" date="2013-05" db="EMBL/GenBank/DDBJ databases">
        <authorList>
            <person name="Carter J.-M."/>
            <person name="Baker S.C."/>
            <person name="Pink R."/>
            <person name="Carter D.R.F."/>
            <person name="Collins A."/>
            <person name="Tomlin J."/>
            <person name="Gibbs M."/>
            <person name="Breuker C.J."/>
        </authorList>
    </citation>
    <scope>NUCLEOTIDE SEQUENCE</scope>
    <source>
        <tissue evidence="5">Ovary</tissue>
    </source>
</reference>
<feature type="region of interest" description="Disordered" evidence="3">
    <location>
        <begin position="59"/>
        <end position="91"/>
    </location>
</feature>
<dbReference type="PANTHER" id="PTHR24223">
    <property type="entry name" value="ATP-BINDING CASSETTE SUB-FAMILY C"/>
    <property type="match status" value="1"/>
</dbReference>